<dbReference type="EMBL" id="JAMZIH010003031">
    <property type="protein sequence ID" value="KAJ1677071.1"/>
    <property type="molecule type" value="Genomic_DNA"/>
</dbReference>
<evidence type="ECO:0000313" key="2">
    <source>
        <dbReference type="Proteomes" id="UP001145114"/>
    </source>
</evidence>
<accession>A0ACC1HN19</accession>
<organism evidence="1 2">
    <name type="scientific">Spiromyces aspiralis</name>
    <dbReference type="NCBI Taxonomy" id="68401"/>
    <lineage>
        <taxon>Eukaryota</taxon>
        <taxon>Fungi</taxon>
        <taxon>Fungi incertae sedis</taxon>
        <taxon>Zoopagomycota</taxon>
        <taxon>Kickxellomycotina</taxon>
        <taxon>Kickxellomycetes</taxon>
        <taxon>Kickxellales</taxon>
        <taxon>Kickxellaceae</taxon>
        <taxon>Spiromyces</taxon>
    </lineage>
</organism>
<name>A0ACC1HN19_9FUNG</name>
<protein>
    <submittedName>
        <fullName evidence="1">Uncharacterized protein</fullName>
    </submittedName>
</protein>
<proteinExistence type="predicted"/>
<gene>
    <name evidence="1" type="ORF">EV182_006939</name>
</gene>
<feature type="non-terminal residue" evidence="1">
    <location>
        <position position="151"/>
    </location>
</feature>
<dbReference type="Proteomes" id="UP001145114">
    <property type="component" value="Unassembled WGS sequence"/>
</dbReference>
<reference evidence="1" key="1">
    <citation type="submission" date="2022-06" db="EMBL/GenBank/DDBJ databases">
        <title>Phylogenomic reconstructions and comparative analyses of Kickxellomycotina fungi.</title>
        <authorList>
            <person name="Reynolds N.K."/>
            <person name="Stajich J.E."/>
            <person name="Barry K."/>
            <person name="Grigoriev I.V."/>
            <person name="Crous P."/>
            <person name="Smith M.E."/>
        </authorList>
    </citation>
    <scope>NUCLEOTIDE SEQUENCE</scope>
    <source>
        <strain evidence="1">RSA 2271</strain>
    </source>
</reference>
<sequence length="151" mass="17214">MSASKIEVSSLALVGSQLAQKRSVPQQEFKPEASRTCTEIPETNLPLHSHQTDTTGWIISTKVNDHESQLRNTTPYDKTQLSKSKRDAKPKNEELHVNPSKWVVREKRGYRQTHFSMTDQHMHFVDIDSDKNIANSNHRILVVLDLNGTLL</sequence>
<comment type="caution">
    <text evidence="1">The sequence shown here is derived from an EMBL/GenBank/DDBJ whole genome shotgun (WGS) entry which is preliminary data.</text>
</comment>
<keyword evidence="2" id="KW-1185">Reference proteome</keyword>
<evidence type="ECO:0000313" key="1">
    <source>
        <dbReference type="EMBL" id="KAJ1677071.1"/>
    </source>
</evidence>